<keyword evidence="5" id="KW-0418">Kinase</keyword>
<dbReference type="InterPro" id="IPR011009">
    <property type="entry name" value="Kinase-like_dom_sf"/>
</dbReference>
<evidence type="ECO:0000256" key="2">
    <source>
        <dbReference type="ARBA" id="ARBA00022527"/>
    </source>
</evidence>
<dbReference type="Gene3D" id="3.40.50.2300">
    <property type="match status" value="1"/>
</dbReference>
<dbReference type="CDD" id="cd14014">
    <property type="entry name" value="STKc_PknB_like"/>
    <property type="match status" value="1"/>
</dbReference>
<evidence type="ECO:0000313" key="10">
    <source>
        <dbReference type="EMBL" id="ATB29153.1"/>
    </source>
</evidence>
<evidence type="ECO:0000313" key="11">
    <source>
        <dbReference type="Proteomes" id="UP000217289"/>
    </source>
</evidence>
<dbReference type="PROSITE" id="PS50011">
    <property type="entry name" value="PROTEIN_KINASE_DOM"/>
    <property type="match status" value="1"/>
</dbReference>
<dbReference type="SUPFAM" id="SSF52172">
    <property type="entry name" value="CheY-like"/>
    <property type="match status" value="1"/>
</dbReference>
<name>A0A250ID48_9BACT</name>
<protein>
    <recommendedName>
        <fullName evidence="1">non-specific serine/threonine protein kinase</fullName>
        <ecNumber evidence="1">2.7.11.1</ecNumber>
    </recommendedName>
</protein>
<dbReference type="InterPro" id="IPR017441">
    <property type="entry name" value="Protein_kinase_ATP_BS"/>
</dbReference>
<dbReference type="InterPro" id="IPR000719">
    <property type="entry name" value="Prot_kinase_dom"/>
</dbReference>
<keyword evidence="11" id="KW-1185">Reference proteome</keyword>
<feature type="domain" description="Protein kinase" evidence="9">
    <location>
        <begin position="17"/>
        <end position="285"/>
    </location>
</feature>
<dbReference type="PANTHER" id="PTHR43289:SF6">
    <property type="entry name" value="SERINE_THREONINE-PROTEIN KINASE NEKL-3"/>
    <property type="match status" value="1"/>
</dbReference>
<dbReference type="SMART" id="SM00220">
    <property type="entry name" value="S_TKc"/>
    <property type="match status" value="1"/>
</dbReference>
<proteinExistence type="predicted"/>
<dbReference type="KEGG" id="mbd:MEBOL_002602"/>
<dbReference type="OrthoDB" id="9801841at2"/>
<keyword evidence="3" id="KW-0808">Transferase</keyword>
<dbReference type="Pfam" id="PF00069">
    <property type="entry name" value="Pkinase"/>
    <property type="match status" value="1"/>
</dbReference>
<gene>
    <name evidence="10" type="ORF">MEBOL_002602</name>
</gene>
<dbReference type="AlphaFoldDB" id="A0A250ID48"/>
<keyword evidence="6 7" id="KW-0067">ATP-binding</keyword>
<organism evidence="10 11">
    <name type="scientific">Melittangium boletus DSM 14713</name>
    <dbReference type="NCBI Taxonomy" id="1294270"/>
    <lineage>
        <taxon>Bacteria</taxon>
        <taxon>Pseudomonadati</taxon>
        <taxon>Myxococcota</taxon>
        <taxon>Myxococcia</taxon>
        <taxon>Myxococcales</taxon>
        <taxon>Cystobacterineae</taxon>
        <taxon>Archangiaceae</taxon>
        <taxon>Melittangium</taxon>
    </lineage>
</organism>
<feature type="binding site" evidence="7">
    <location>
        <position position="46"/>
    </location>
    <ligand>
        <name>ATP</name>
        <dbReference type="ChEBI" id="CHEBI:30616"/>
    </ligand>
</feature>
<keyword evidence="4 7" id="KW-0547">Nucleotide-binding</keyword>
<keyword evidence="2" id="KW-0723">Serine/threonine-protein kinase</keyword>
<dbReference type="Gene3D" id="3.30.200.20">
    <property type="entry name" value="Phosphorylase Kinase, domain 1"/>
    <property type="match status" value="1"/>
</dbReference>
<evidence type="ECO:0000259" key="9">
    <source>
        <dbReference type="PROSITE" id="PS50011"/>
    </source>
</evidence>
<dbReference type="EMBL" id="CP022163">
    <property type="protein sequence ID" value="ATB29153.1"/>
    <property type="molecule type" value="Genomic_DNA"/>
</dbReference>
<dbReference type="GO" id="GO:0005524">
    <property type="term" value="F:ATP binding"/>
    <property type="evidence" value="ECO:0007669"/>
    <property type="project" value="UniProtKB-UniRule"/>
</dbReference>
<reference evidence="10 11" key="1">
    <citation type="submission" date="2017-06" db="EMBL/GenBank/DDBJ databases">
        <authorList>
            <person name="Kim H.J."/>
            <person name="Triplett B.A."/>
        </authorList>
    </citation>
    <scope>NUCLEOTIDE SEQUENCE [LARGE SCALE GENOMIC DNA]</scope>
    <source>
        <strain evidence="10 11">DSM 14713</strain>
    </source>
</reference>
<dbReference type="Gene3D" id="1.10.510.10">
    <property type="entry name" value="Transferase(Phosphotransferase) domain 1"/>
    <property type="match status" value="1"/>
</dbReference>
<feature type="region of interest" description="Disordered" evidence="8">
    <location>
        <begin position="285"/>
        <end position="305"/>
    </location>
</feature>
<accession>A0A250ID48</accession>
<evidence type="ECO:0000256" key="4">
    <source>
        <dbReference type="ARBA" id="ARBA00022741"/>
    </source>
</evidence>
<evidence type="ECO:0000256" key="8">
    <source>
        <dbReference type="SAM" id="MobiDB-lite"/>
    </source>
</evidence>
<dbReference type="PANTHER" id="PTHR43289">
    <property type="entry name" value="MITOGEN-ACTIVATED PROTEIN KINASE KINASE KINASE 20-RELATED"/>
    <property type="match status" value="1"/>
</dbReference>
<sequence length="423" mass="45194">MARQKDPWIGRVVAGRYQVTGTLGQGGMGTVYEAEQLGLGRIVALKVLHPHVAQTPGAAARFQREGMWMARFKHPGAVHVFDHGQEGEDFYLAMERVEGFPLNEILDSYGLLEVKTAVELAARVLEVLDAAHGVGLVHRDLKPSNVMMVGDASAPRVKVLDFGLAALVHEEKSSRLTEKGQVLGTPAYMSPESCRGEPVDSRADLYSVGCLLHELLVGRPPFGDSPEVEVMSGHLYRPPPPVRQLMPERGIPEAVEALVLASLAKAKTQRPASARELAARLREALTETKREPTTSGPGGPAPTAASRPVAVIEPDGTAPAHGVSTALAVAGYQVLPRREQDSLEGMGALVVVPRGTHALEEALALASTLAQRPHAPPVLLCGGGEDFTVVSRAIASGVYDYVPLPLDPTDLVRKVGRALRSRR</sequence>
<dbReference type="InterPro" id="IPR011006">
    <property type="entry name" value="CheY-like_superfamily"/>
</dbReference>
<dbReference type="InterPro" id="IPR008271">
    <property type="entry name" value="Ser/Thr_kinase_AS"/>
</dbReference>
<dbReference type="SUPFAM" id="SSF56112">
    <property type="entry name" value="Protein kinase-like (PK-like)"/>
    <property type="match status" value="1"/>
</dbReference>
<dbReference type="PROSITE" id="PS00108">
    <property type="entry name" value="PROTEIN_KINASE_ST"/>
    <property type="match status" value="1"/>
</dbReference>
<dbReference type="GO" id="GO:0004674">
    <property type="term" value="F:protein serine/threonine kinase activity"/>
    <property type="evidence" value="ECO:0007669"/>
    <property type="project" value="UniProtKB-KW"/>
</dbReference>
<dbReference type="PROSITE" id="PS00107">
    <property type="entry name" value="PROTEIN_KINASE_ATP"/>
    <property type="match status" value="1"/>
</dbReference>
<evidence type="ECO:0000256" key="3">
    <source>
        <dbReference type="ARBA" id="ARBA00022679"/>
    </source>
</evidence>
<evidence type="ECO:0000256" key="1">
    <source>
        <dbReference type="ARBA" id="ARBA00012513"/>
    </source>
</evidence>
<dbReference type="RefSeq" id="WP_095977762.1">
    <property type="nucleotide sequence ID" value="NZ_CP022163.1"/>
</dbReference>
<evidence type="ECO:0000256" key="6">
    <source>
        <dbReference type="ARBA" id="ARBA00022840"/>
    </source>
</evidence>
<dbReference type="FunFam" id="1.10.510.10:FF:000021">
    <property type="entry name" value="Serine/threonine protein kinase"/>
    <property type="match status" value="1"/>
</dbReference>
<dbReference type="EC" id="2.7.11.1" evidence="1"/>
<evidence type="ECO:0000256" key="5">
    <source>
        <dbReference type="ARBA" id="ARBA00022777"/>
    </source>
</evidence>
<dbReference type="Proteomes" id="UP000217289">
    <property type="component" value="Chromosome"/>
</dbReference>
<evidence type="ECO:0000256" key="7">
    <source>
        <dbReference type="PROSITE-ProRule" id="PRU10141"/>
    </source>
</evidence>